<evidence type="ECO:0000313" key="2">
    <source>
        <dbReference type="Proteomes" id="UP001202281"/>
    </source>
</evidence>
<sequence length="84" mass="9219">MRTHVLIGRDAEVRQLEAAVRLVAARIPANAEPAFHVSGPENIGKTMLINRVRANLADCKNAVCIGPDAEGFVAQMKRWLAVWL</sequence>
<comment type="caution">
    <text evidence="1">The sequence shown here is derived from an EMBL/GenBank/DDBJ whole genome shotgun (WGS) entry which is preliminary data.</text>
</comment>
<name>A0ABT0BTN7_9SPHN</name>
<dbReference type="RefSeq" id="WP_243922301.1">
    <property type="nucleotide sequence ID" value="NZ_JALHLG010000023.1"/>
</dbReference>
<evidence type="ECO:0000313" key="1">
    <source>
        <dbReference type="EMBL" id="MCJ2188039.1"/>
    </source>
</evidence>
<keyword evidence="2" id="KW-1185">Reference proteome</keyword>
<protein>
    <submittedName>
        <fullName evidence="1">ATP-binding protein</fullName>
    </submittedName>
</protein>
<accession>A0ABT0BTN7</accession>
<keyword evidence="1" id="KW-0547">Nucleotide-binding</keyword>
<dbReference type="GO" id="GO:0005524">
    <property type="term" value="F:ATP binding"/>
    <property type="evidence" value="ECO:0007669"/>
    <property type="project" value="UniProtKB-KW"/>
</dbReference>
<organism evidence="1 2">
    <name type="scientific">Novosphingobium beihaiensis</name>
    <dbReference type="NCBI Taxonomy" id="2930389"/>
    <lineage>
        <taxon>Bacteria</taxon>
        <taxon>Pseudomonadati</taxon>
        <taxon>Pseudomonadota</taxon>
        <taxon>Alphaproteobacteria</taxon>
        <taxon>Sphingomonadales</taxon>
        <taxon>Sphingomonadaceae</taxon>
        <taxon>Novosphingobium</taxon>
    </lineage>
</organism>
<dbReference type="EMBL" id="JALHLG010000023">
    <property type="protein sequence ID" value="MCJ2188039.1"/>
    <property type="molecule type" value="Genomic_DNA"/>
</dbReference>
<keyword evidence="1" id="KW-0067">ATP-binding</keyword>
<reference evidence="1 2" key="1">
    <citation type="submission" date="2022-04" db="EMBL/GenBank/DDBJ databases">
        <title>Identification of a novel bacterium isolated from mangrove sediments.</title>
        <authorList>
            <person name="Pan X."/>
        </authorList>
    </citation>
    <scope>NUCLEOTIDE SEQUENCE [LARGE SCALE GENOMIC DNA]</scope>
    <source>
        <strain evidence="1 2">B2638</strain>
    </source>
</reference>
<feature type="non-terminal residue" evidence="1">
    <location>
        <position position="84"/>
    </location>
</feature>
<dbReference type="Proteomes" id="UP001202281">
    <property type="component" value="Unassembled WGS sequence"/>
</dbReference>
<gene>
    <name evidence="1" type="ORF">MTR66_14585</name>
</gene>
<proteinExistence type="predicted"/>